<feature type="region of interest" description="Disordered" evidence="11">
    <location>
        <begin position="583"/>
        <end position="635"/>
    </location>
</feature>
<dbReference type="PROSITE" id="PS00107">
    <property type="entry name" value="PROTEIN_KINASE_ATP"/>
    <property type="match status" value="1"/>
</dbReference>
<feature type="compositionally biased region" description="Pro residues" evidence="11">
    <location>
        <begin position="1"/>
        <end position="12"/>
    </location>
</feature>
<feature type="non-terminal residue" evidence="13">
    <location>
        <position position="1002"/>
    </location>
</feature>
<dbReference type="InterPro" id="IPR033931">
    <property type="entry name" value="PDK1-typ_PH"/>
</dbReference>
<dbReference type="SUPFAM" id="SSF56112">
    <property type="entry name" value="Protein kinase-like (PK-like)"/>
    <property type="match status" value="1"/>
</dbReference>
<feature type="compositionally biased region" description="Polar residues" evidence="11">
    <location>
        <begin position="800"/>
        <end position="817"/>
    </location>
</feature>
<feature type="compositionally biased region" description="Low complexity" evidence="11">
    <location>
        <begin position="440"/>
        <end position="450"/>
    </location>
</feature>
<evidence type="ECO:0000256" key="6">
    <source>
        <dbReference type="ARBA" id="ARBA00022777"/>
    </source>
</evidence>
<feature type="domain" description="Protein kinase" evidence="12">
    <location>
        <begin position="117"/>
        <end position="378"/>
    </location>
</feature>
<keyword evidence="7 10" id="KW-0067">ATP-binding</keyword>
<dbReference type="GO" id="GO:0035556">
    <property type="term" value="P:intracellular signal transduction"/>
    <property type="evidence" value="ECO:0007669"/>
    <property type="project" value="TreeGrafter"/>
</dbReference>
<dbReference type="EC" id="2.7.11.1" evidence="2"/>
<feature type="compositionally biased region" description="Low complexity" evidence="11">
    <location>
        <begin position="15"/>
        <end position="65"/>
    </location>
</feature>
<reference evidence="13" key="1">
    <citation type="journal article" date="2020" name="Fungal Divers.">
        <title>Resolving the Mortierellaceae phylogeny through synthesis of multi-gene phylogenetics and phylogenomics.</title>
        <authorList>
            <person name="Vandepol N."/>
            <person name="Liber J."/>
            <person name="Desiro A."/>
            <person name="Na H."/>
            <person name="Kennedy M."/>
            <person name="Barry K."/>
            <person name="Grigoriev I.V."/>
            <person name="Miller A.N."/>
            <person name="O'Donnell K."/>
            <person name="Stajich J.E."/>
            <person name="Bonito G."/>
        </authorList>
    </citation>
    <scope>NUCLEOTIDE SEQUENCE</scope>
    <source>
        <strain evidence="13">NVP1</strain>
    </source>
</reference>
<dbReference type="InterPro" id="IPR017441">
    <property type="entry name" value="Protein_kinase_ATP_BS"/>
</dbReference>
<sequence length="1002" mass="108683">SMTSPPVDPPPEMDATTASAIEESASTYPASVSASASTSSTSTSTGGPPEVSTPTTTTTTMSPSTAPSPPSPSLTAPHTPQPQPQPQAEQPQHPAQQATPVAVHPAVPVRKRTLADYNLGRVLGEGSYSTVMAAVDLSNRRDYAIKVLDKRHIIREKKVKYVNIEKNVLYKLDHPGVVKLYSTFQDSSSLYYVLELCQNGELLTFIKKLGSFDENCTRFYVAQILTAVEYVHSQGVIHRDLKPENILLDSRMYVKLTDFGTAKMLEPSEDGTESDRANSFVGTAEYVSPELLTEKAACKSSDLWALGCIIYQLLAGRPPFKGSNEYQTFQKIVKLEYSFPAGFPRTAMDLVSRLLVHNPNERLGANNAIDQLKQHPFFDGVEWSELWKQPAPKLLPYLPPTPTHNTEPLRSDHDACLWSMNRAGESLAVVDPFRELGDTNSSVDNSVRNSVSKDDEDDDDDSIKDGLGRDESYIKSAGALGHSTGPSIPAGRPSISSPPSNPPTAPSKSLSELANANTGAGASHPPMDATKSVVVPLVTPMAKSTSTSAMELPPSKSANGHTKNKSSGRNAFVALFSHSSSSKKILGNKKSKQVLAQQQEAQDRQKSRQGGQVESLVGHSDGASPRRSGITRESSSVSLAVTASEISAYSRKARLELQAEHSPWHSFLLSTELVIHQTPVLKRKGFFSKSIILVLTDLPRLLYFDDSSHYFAQLFNSNTNDAFGAWQQKQKLQFIEHQLEMEHHQVQSMGHHMGSLQLDANGLHIQHNPHPRRHTGGLDGLNGGNGLLSRNGSGGLKAQQRVSVDQSRLSGHSSVPSATGRLVEEENEDGASQQRHSHHSHSHPHPHNTSGAASGHHHSKVDVERRTSVVQDGYPVGPASSSLLSKADGGNASGVSESQSNVTLAPTVGASTHPSSPSSFPAIKASKKSPRLKGEIGITSSMVSELKGKKCFFIHTTRKSYYFEESNQEGDSKTWVKVLQRSMEEWFGEKGGQAKPTQQQQQ</sequence>
<dbReference type="PROSITE" id="PS00108">
    <property type="entry name" value="PROTEIN_KINASE_ST"/>
    <property type="match status" value="1"/>
</dbReference>
<proteinExistence type="inferred from homology"/>
<keyword evidence="14" id="KW-1185">Reference proteome</keyword>
<dbReference type="Pfam" id="PF14593">
    <property type="entry name" value="PH_3"/>
    <property type="match status" value="2"/>
</dbReference>
<evidence type="ECO:0000256" key="4">
    <source>
        <dbReference type="ARBA" id="ARBA00022679"/>
    </source>
</evidence>
<comment type="similarity">
    <text evidence="1">Belongs to the protein kinase superfamily. AGC Ser/Thr protein kinase family. PDPK1 subfamily.</text>
</comment>
<dbReference type="Gene3D" id="3.30.200.20">
    <property type="entry name" value="Phosphorylase Kinase, domain 1"/>
    <property type="match status" value="1"/>
</dbReference>
<organism evidence="13 14">
    <name type="scientific">Podila minutissima</name>
    <dbReference type="NCBI Taxonomy" id="64525"/>
    <lineage>
        <taxon>Eukaryota</taxon>
        <taxon>Fungi</taxon>
        <taxon>Fungi incertae sedis</taxon>
        <taxon>Mucoromycota</taxon>
        <taxon>Mortierellomycotina</taxon>
        <taxon>Mortierellomycetes</taxon>
        <taxon>Mortierellales</taxon>
        <taxon>Mortierellaceae</taxon>
        <taxon>Podila</taxon>
    </lineage>
</organism>
<feature type="compositionally biased region" description="Polar residues" evidence="11">
    <location>
        <begin position="510"/>
        <end position="520"/>
    </location>
</feature>
<evidence type="ECO:0000313" key="13">
    <source>
        <dbReference type="EMBL" id="KAF9333634.1"/>
    </source>
</evidence>
<evidence type="ECO:0000256" key="8">
    <source>
        <dbReference type="ARBA" id="ARBA00047899"/>
    </source>
</evidence>
<feature type="compositionally biased region" description="Basic and acidic residues" evidence="11">
    <location>
        <begin position="463"/>
        <end position="473"/>
    </location>
</feature>
<dbReference type="SMART" id="SM00220">
    <property type="entry name" value="S_TKc"/>
    <property type="match status" value="1"/>
</dbReference>
<dbReference type="InterPro" id="IPR000719">
    <property type="entry name" value="Prot_kinase_dom"/>
</dbReference>
<feature type="compositionally biased region" description="Low complexity" evidence="11">
    <location>
        <begin position="86"/>
        <end position="107"/>
    </location>
</feature>
<dbReference type="Pfam" id="PF00069">
    <property type="entry name" value="Pkinase"/>
    <property type="match status" value="1"/>
</dbReference>
<evidence type="ECO:0000256" key="2">
    <source>
        <dbReference type="ARBA" id="ARBA00012513"/>
    </source>
</evidence>
<evidence type="ECO:0000256" key="10">
    <source>
        <dbReference type="PROSITE-ProRule" id="PRU10141"/>
    </source>
</evidence>
<gene>
    <name evidence="13" type="primary">PKH3</name>
    <name evidence="13" type="ORF">BG006_003371</name>
</gene>
<dbReference type="SUPFAM" id="SSF50729">
    <property type="entry name" value="PH domain-like"/>
    <property type="match status" value="2"/>
</dbReference>
<keyword evidence="3" id="KW-0723">Serine/threonine-protein kinase</keyword>
<dbReference type="InterPro" id="IPR008271">
    <property type="entry name" value="Ser/Thr_kinase_AS"/>
</dbReference>
<dbReference type="Gene3D" id="1.10.510.10">
    <property type="entry name" value="Transferase(Phosphotransferase) domain 1"/>
    <property type="match status" value="1"/>
</dbReference>
<dbReference type="Gene3D" id="2.30.29.30">
    <property type="entry name" value="Pleckstrin-homology domain (PH domain)/Phosphotyrosine-binding domain (PTB)"/>
    <property type="match status" value="2"/>
</dbReference>
<evidence type="ECO:0000256" key="1">
    <source>
        <dbReference type="ARBA" id="ARBA00010006"/>
    </source>
</evidence>
<feature type="binding site" evidence="10">
    <location>
        <position position="146"/>
    </location>
    <ligand>
        <name>ATP</name>
        <dbReference type="ChEBI" id="CHEBI:30616"/>
    </ligand>
</feature>
<dbReference type="PANTHER" id="PTHR24356">
    <property type="entry name" value="SERINE/THREONINE-PROTEIN KINASE"/>
    <property type="match status" value="1"/>
</dbReference>
<comment type="catalytic activity">
    <reaction evidence="9">
        <text>L-seryl-[protein] + ATP = O-phospho-L-seryl-[protein] + ADP + H(+)</text>
        <dbReference type="Rhea" id="RHEA:17989"/>
        <dbReference type="Rhea" id="RHEA-COMP:9863"/>
        <dbReference type="Rhea" id="RHEA-COMP:11604"/>
        <dbReference type="ChEBI" id="CHEBI:15378"/>
        <dbReference type="ChEBI" id="CHEBI:29999"/>
        <dbReference type="ChEBI" id="CHEBI:30616"/>
        <dbReference type="ChEBI" id="CHEBI:83421"/>
        <dbReference type="ChEBI" id="CHEBI:456216"/>
        <dbReference type="EC" id="2.7.11.1"/>
    </reaction>
</comment>
<evidence type="ECO:0000256" key="5">
    <source>
        <dbReference type="ARBA" id="ARBA00022741"/>
    </source>
</evidence>
<evidence type="ECO:0000256" key="9">
    <source>
        <dbReference type="ARBA" id="ARBA00048679"/>
    </source>
</evidence>
<keyword evidence="6 13" id="KW-0418">Kinase</keyword>
<dbReference type="PROSITE" id="PS50011">
    <property type="entry name" value="PROTEIN_KINASE_DOM"/>
    <property type="match status" value="1"/>
</dbReference>
<dbReference type="GO" id="GO:0005524">
    <property type="term" value="F:ATP binding"/>
    <property type="evidence" value="ECO:0007669"/>
    <property type="project" value="UniProtKB-UniRule"/>
</dbReference>
<feature type="compositionally biased region" description="Polar residues" evidence="11">
    <location>
        <begin position="893"/>
        <end position="919"/>
    </location>
</feature>
<feature type="compositionally biased region" description="Basic residues" evidence="11">
    <location>
        <begin position="835"/>
        <end position="846"/>
    </location>
</feature>
<feature type="region of interest" description="Disordered" evidence="11">
    <location>
        <begin position="1"/>
        <end position="107"/>
    </location>
</feature>
<accession>A0A9P5SM72</accession>
<dbReference type="FunFam" id="3.30.200.20:FF:000191">
    <property type="entry name" value="3-phosphoinositide-dependent protein kinase 2-like"/>
    <property type="match status" value="1"/>
</dbReference>
<comment type="caution">
    <text evidence="13">The sequence shown here is derived from an EMBL/GenBank/DDBJ whole genome shotgun (WGS) entry which is preliminary data.</text>
</comment>
<feature type="compositionally biased region" description="Polar residues" evidence="11">
    <location>
        <begin position="556"/>
        <end position="566"/>
    </location>
</feature>
<dbReference type="InterPro" id="IPR011993">
    <property type="entry name" value="PH-like_dom_sf"/>
</dbReference>
<evidence type="ECO:0000256" key="11">
    <source>
        <dbReference type="SAM" id="MobiDB-lite"/>
    </source>
</evidence>
<dbReference type="AlphaFoldDB" id="A0A9P5SM72"/>
<dbReference type="InterPro" id="IPR039046">
    <property type="entry name" value="PDPK1"/>
</dbReference>
<evidence type="ECO:0000313" key="14">
    <source>
        <dbReference type="Proteomes" id="UP000696485"/>
    </source>
</evidence>
<feature type="region of interest" description="Disordered" evidence="11">
    <location>
        <begin position="545"/>
        <end position="566"/>
    </location>
</feature>
<keyword evidence="5 10" id="KW-0547">Nucleotide-binding</keyword>
<dbReference type="PANTHER" id="PTHR24356:SF163">
    <property type="entry name" value="3-PHOSPHOINOSITIDE-DEPENDENT PROTEIN KINASE 1-RELATED"/>
    <property type="match status" value="1"/>
</dbReference>
<dbReference type="InterPro" id="IPR011009">
    <property type="entry name" value="Kinase-like_dom_sf"/>
</dbReference>
<evidence type="ECO:0000259" key="12">
    <source>
        <dbReference type="PROSITE" id="PS50011"/>
    </source>
</evidence>
<feature type="region of interest" description="Disordered" evidence="11">
    <location>
        <begin position="436"/>
        <end position="528"/>
    </location>
</feature>
<evidence type="ECO:0000256" key="3">
    <source>
        <dbReference type="ARBA" id="ARBA00022527"/>
    </source>
</evidence>
<keyword evidence="4" id="KW-0808">Transferase</keyword>
<dbReference type="EMBL" id="JAAAUY010000191">
    <property type="protein sequence ID" value="KAF9333634.1"/>
    <property type="molecule type" value="Genomic_DNA"/>
</dbReference>
<dbReference type="Proteomes" id="UP000696485">
    <property type="component" value="Unassembled WGS sequence"/>
</dbReference>
<feature type="region of interest" description="Disordered" evidence="11">
    <location>
        <begin position="763"/>
        <end position="930"/>
    </location>
</feature>
<dbReference type="CDD" id="cd05581">
    <property type="entry name" value="STKc_PDK1"/>
    <property type="match status" value="1"/>
</dbReference>
<name>A0A9P5SM72_9FUNG</name>
<protein>
    <recommendedName>
        <fullName evidence="2">non-specific serine/threonine protein kinase</fullName>
        <ecNumber evidence="2">2.7.11.1</ecNumber>
    </recommendedName>
</protein>
<dbReference type="GO" id="GO:0004674">
    <property type="term" value="F:protein serine/threonine kinase activity"/>
    <property type="evidence" value="ECO:0007669"/>
    <property type="project" value="UniProtKB-KW"/>
</dbReference>
<feature type="compositionally biased region" description="Gly residues" evidence="11">
    <location>
        <begin position="777"/>
        <end position="786"/>
    </location>
</feature>
<evidence type="ECO:0000256" key="7">
    <source>
        <dbReference type="ARBA" id="ARBA00022840"/>
    </source>
</evidence>
<comment type="catalytic activity">
    <reaction evidence="8">
        <text>L-threonyl-[protein] + ATP = O-phospho-L-threonyl-[protein] + ADP + H(+)</text>
        <dbReference type="Rhea" id="RHEA:46608"/>
        <dbReference type="Rhea" id="RHEA-COMP:11060"/>
        <dbReference type="Rhea" id="RHEA-COMP:11605"/>
        <dbReference type="ChEBI" id="CHEBI:15378"/>
        <dbReference type="ChEBI" id="CHEBI:30013"/>
        <dbReference type="ChEBI" id="CHEBI:30616"/>
        <dbReference type="ChEBI" id="CHEBI:61977"/>
        <dbReference type="ChEBI" id="CHEBI:456216"/>
        <dbReference type="EC" id="2.7.11.1"/>
    </reaction>
</comment>
<dbReference type="FunFam" id="1.10.510.10:FF:000163">
    <property type="entry name" value="3-phosphoinositide-dependent protein kinase 1"/>
    <property type="match status" value="1"/>
</dbReference>
<dbReference type="InterPro" id="IPR050236">
    <property type="entry name" value="Ser_Thr_kinase_AGC"/>
</dbReference>